<dbReference type="InterPro" id="IPR029060">
    <property type="entry name" value="PIN-like_dom_sf"/>
</dbReference>
<protein>
    <submittedName>
        <fullName evidence="3">Putative nucleic-acid-binding protein, contains PIN domain</fullName>
    </submittedName>
</protein>
<reference evidence="3 4" key="1">
    <citation type="journal article" date="2016" name="Genome Announc.">
        <title>First Complete Genome Sequence of a Subdivision 6 Acidobacterium Strain.</title>
        <authorList>
            <person name="Huang S."/>
            <person name="Vieira S."/>
            <person name="Bunk B."/>
            <person name="Riedel T."/>
            <person name="Sproer C."/>
            <person name="Overmann J."/>
        </authorList>
    </citation>
    <scope>NUCLEOTIDE SEQUENCE [LARGE SCALE GENOMIC DNA]</scope>
    <source>
        <strain evidence="4">DSM 100886 HEG_-6_39</strain>
    </source>
</reference>
<dbReference type="Gene3D" id="3.40.50.1010">
    <property type="entry name" value="5'-nuclease"/>
    <property type="match status" value="1"/>
</dbReference>
<accession>A0A143PWX1</accession>
<dbReference type="RefSeq" id="WP_110173758.1">
    <property type="nucleotide sequence ID" value="NZ_CP015136.1"/>
</dbReference>
<feature type="compositionally biased region" description="Pro residues" evidence="1">
    <location>
        <begin position="157"/>
        <end position="166"/>
    </location>
</feature>
<feature type="domain" description="PIN" evidence="2">
    <location>
        <begin position="4"/>
        <end position="118"/>
    </location>
</feature>
<feature type="region of interest" description="Disordered" evidence="1">
    <location>
        <begin position="137"/>
        <end position="166"/>
    </location>
</feature>
<name>A0A143PWX1_LUTPR</name>
<dbReference type="PATRIC" id="fig|1813736.3.peg.5849"/>
<evidence type="ECO:0000259" key="2">
    <source>
        <dbReference type="Pfam" id="PF01850"/>
    </source>
</evidence>
<dbReference type="STRING" id="1855912.LuPra_05562"/>
<organism evidence="3 4">
    <name type="scientific">Luteitalea pratensis</name>
    <dbReference type="NCBI Taxonomy" id="1855912"/>
    <lineage>
        <taxon>Bacteria</taxon>
        <taxon>Pseudomonadati</taxon>
        <taxon>Acidobacteriota</taxon>
        <taxon>Vicinamibacteria</taxon>
        <taxon>Vicinamibacterales</taxon>
        <taxon>Vicinamibacteraceae</taxon>
        <taxon>Luteitalea</taxon>
    </lineage>
</organism>
<keyword evidence="4" id="KW-1185">Reference proteome</keyword>
<dbReference type="SUPFAM" id="SSF88723">
    <property type="entry name" value="PIN domain-like"/>
    <property type="match status" value="1"/>
</dbReference>
<evidence type="ECO:0000313" key="4">
    <source>
        <dbReference type="Proteomes" id="UP000076079"/>
    </source>
</evidence>
<dbReference type="EMBL" id="CP015136">
    <property type="protein sequence ID" value="AMY12289.1"/>
    <property type="molecule type" value="Genomic_DNA"/>
</dbReference>
<proteinExistence type="predicted"/>
<sequence length="166" mass="17480">MKVALDTNILAYAEGVNGGARQATTNTWLEAAPIGDVVIPAQALGELFNLLVRKAGRSPADAQEAVLAWRNAYPVVDTSAEIVVQAARLVAHHGLSTWDAVILAAAGAAGCRLLLSEDLQDGFNWGGLTVVNPYTASDRSTDRSTSAKASVDRPASDPYPPLGWLR</sequence>
<dbReference type="CDD" id="cd18692">
    <property type="entry name" value="PIN_VapC-like"/>
    <property type="match status" value="1"/>
</dbReference>
<gene>
    <name evidence="3" type="ORF">LuPra_05562</name>
</gene>
<evidence type="ECO:0000256" key="1">
    <source>
        <dbReference type="SAM" id="MobiDB-lite"/>
    </source>
</evidence>
<dbReference type="OrthoDB" id="163436at2"/>
<dbReference type="AlphaFoldDB" id="A0A143PWX1"/>
<evidence type="ECO:0000313" key="3">
    <source>
        <dbReference type="EMBL" id="AMY12289.1"/>
    </source>
</evidence>
<dbReference type="KEGG" id="abac:LuPra_05562"/>
<dbReference type="Proteomes" id="UP000076079">
    <property type="component" value="Chromosome"/>
</dbReference>
<dbReference type="Pfam" id="PF01850">
    <property type="entry name" value="PIN"/>
    <property type="match status" value="1"/>
</dbReference>
<reference evidence="4" key="2">
    <citation type="submission" date="2016-04" db="EMBL/GenBank/DDBJ databases">
        <title>First Complete Genome Sequence of a Subdivision 6 Acidobacterium.</title>
        <authorList>
            <person name="Huang S."/>
            <person name="Vieira S."/>
            <person name="Bunk B."/>
            <person name="Riedel T."/>
            <person name="Sproeer C."/>
            <person name="Overmann J."/>
        </authorList>
    </citation>
    <scope>NUCLEOTIDE SEQUENCE [LARGE SCALE GENOMIC DNA]</scope>
    <source>
        <strain evidence="4">DSM 100886 HEG_-6_39</strain>
    </source>
</reference>
<feature type="compositionally biased region" description="Low complexity" evidence="1">
    <location>
        <begin position="137"/>
        <end position="147"/>
    </location>
</feature>
<dbReference type="InterPro" id="IPR002716">
    <property type="entry name" value="PIN_dom"/>
</dbReference>